<name>A0A0J7HY86_9FLAO</name>
<dbReference type="EMBL" id="LFND01000009">
    <property type="protein sequence ID" value="KMQ58501.1"/>
    <property type="molecule type" value="Genomic_DNA"/>
</dbReference>
<reference evidence="1 2" key="1">
    <citation type="journal article" date="2013" name="Int. J. Syst. Evol. Microbiol.">
        <title>Chryseobacterium angstadtii sp. nov., isolated from a newt tank.</title>
        <authorList>
            <person name="Kirk K.E."/>
            <person name="Hoffman J.A."/>
            <person name="Smith K.A."/>
            <person name="Strahan B.L."/>
            <person name="Failor K.C."/>
            <person name="Krebs J.E."/>
            <person name="Gale A.N."/>
            <person name="Do T.D."/>
            <person name="Sontag T.C."/>
            <person name="Batties A.M."/>
            <person name="Mistiszyn K."/>
            <person name="Newman J.D."/>
        </authorList>
    </citation>
    <scope>NUCLEOTIDE SEQUENCE [LARGE SCALE GENOMIC DNA]</scope>
    <source>
        <strain evidence="1 2">KM</strain>
    </source>
</reference>
<evidence type="ECO:0008006" key="3">
    <source>
        <dbReference type="Google" id="ProtNLM"/>
    </source>
</evidence>
<sequence length="1100" mass="125240">MKIKTKILLLISIVLTMIKLSGQADRSNVFPPTPEMASMGKFIDQPMSLSRGIPETSIPIYNLAVSSELSYPISLQYQSGGIRVNEIAGKTGLGWNLNNTGVITRTVKDKPDDFQGSGYMYHTQDFDNIKTLFSNYDLNMKYLSETYDFEPDEYIVNANGLNFKFYYNKQTQKFIQAPLSNIRLEPSYNSAGSIVSWIVTDINGIKYYFGNNNMVDVSNFTKFITLEDSASENSNIIDSHIIAWYLVKIEDTKSNTINFTYKTKPTYQMYNKNSESYVKNISTVSTGVPVIAQNAYKSRSYTFSSISEKVLEKIEADNIEILFIDDINERKDFINSRALKEVLVKKSDKQIQKIVFDYDYFASNNSYQYDSYYYQQNDNYRLKLKGLYLYGAVGEAGNYKFEYNTINLPNRFSYAQDAWGFFNGKSNSELIPKLSLYPVFNIASQIGSADRSISSSHAQACILNKIIYPTGGSTTFEYESNRIGRVINIQDYPNHLFSSTVTKNFWLEAEKEFGPVNVTVIDKPEYRARMSITNPSGFINFNVNVEGCTTQLNNSSCMYTIKIIGVGNPTFTTITQSTLSINLPTGEYDIVAVKTGNGNSQVSGFTITAYWDEMEDIDNTNLEIGGLRVKKINFNDNNNEYLYSRTYEYMEKNIDNKMESSGKILNYPIFIEMPYYIYLPKSLKISSNSIFPLSNLSSSAVIYTHVVEKRTDKNSLHLGNTEYGYTFDERFDMLSNYTNTLRDKTDFVLGWRNGLLIYKRDYDKFDNKVRTLLNSYSSKNKIRIENFGAVFEPREMTGALNPTNIIENQLYRYFFYPFVTDVFNIDKSETIDYLNGKTVKTETEYFYNNPNHYQVTSQKTNQPDQSIQESTYQYAHEKGNQLMIDKNMIGIPLETSTTQTKGSITKILSKTETIYPKTVAEITNNNFSLVLPKSALSYDLQTGASPSIEVTYDKYDSKGNLQQYTGKNGVSTTIIWGYNQTQPIAKIEGAKLSDIPQSLIDAVVTASVNDAQQGTDASEQNLIDALNTFRNNTALSAYQISTYTYDPLIGVKSITPPSGIREIYVYDNANRLKEIKQLDKDASGSPVYKILKEFKYNYKQ</sequence>
<protein>
    <recommendedName>
        <fullName evidence="3">Sugar-binding protein</fullName>
    </recommendedName>
</protein>
<gene>
    <name evidence="1" type="ORF">ACM46_22660</name>
</gene>
<dbReference type="STRING" id="558151.ACM46_22660"/>
<keyword evidence="2" id="KW-1185">Reference proteome</keyword>
<evidence type="ECO:0000313" key="1">
    <source>
        <dbReference type="EMBL" id="KMQ58501.1"/>
    </source>
</evidence>
<comment type="caution">
    <text evidence="1">The sequence shown here is derived from an EMBL/GenBank/DDBJ whole genome shotgun (WGS) entry which is preliminary data.</text>
</comment>
<organism evidence="1 2">
    <name type="scientific">Chryseobacterium angstadtii</name>
    <dbReference type="NCBI Taxonomy" id="558151"/>
    <lineage>
        <taxon>Bacteria</taxon>
        <taxon>Pseudomonadati</taxon>
        <taxon>Bacteroidota</taxon>
        <taxon>Flavobacteriia</taxon>
        <taxon>Flavobacteriales</taxon>
        <taxon>Weeksellaceae</taxon>
        <taxon>Chryseobacterium group</taxon>
        <taxon>Chryseobacterium</taxon>
    </lineage>
</organism>
<dbReference type="RefSeq" id="WP_048508942.1">
    <property type="nucleotide sequence ID" value="NZ_LFND01000009.1"/>
</dbReference>
<accession>A0A0J7HY86</accession>
<evidence type="ECO:0000313" key="2">
    <source>
        <dbReference type="Proteomes" id="UP000036261"/>
    </source>
</evidence>
<dbReference type="Proteomes" id="UP000036261">
    <property type="component" value="Unassembled WGS sequence"/>
</dbReference>
<dbReference type="AlphaFoldDB" id="A0A0J7HY86"/>
<dbReference type="OrthoDB" id="9814627at2"/>
<proteinExistence type="predicted"/>
<dbReference type="PATRIC" id="fig|558151.6.peg.4744"/>